<organism evidence="2 3">
    <name type="scientific">Cadophora malorum</name>
    <dbReference type="NCBI Taxonomy" id="108018"/>
    <lineage>
        <taxon>Eukaryota</taxon>
        <taxon>Fungi</taxon>
        <taxon>Dikarya</taxon>
        <taxon>Ascomycota</taxon>
        <taxon>Pezizomycotina</taxon>
        <taxon>Leotiomycetes</taxon>
        <taxon>Helotiales</taxon>
        <taxon>Ploettnerulaceae</taxon>
        <taxon>Cadophora</taxon>
    </lineage>
</organism>
<dbReference type="OrthoDB" id="4778343at2759"/>
<feature type="region of interest" description="Disordered" evidence="1">
    <location>
        <begin position="1"/>
        <end position="79"/>
    </location>
</feature>
<evidence type="ECO:0000256" key="1">
    <source>
        <dbReference type="SAM" id="MobiDB-lite"/>
    </source>
</evidence>
<keyword evidence="3" id="KW-1185">Reference proteome</keyword>
<accession>A0A8H7WDM4</accession>
<evidence type="ECO:0000313" key="2">
    <source>
        <dbReference type="EMBL" id="KAG4422875.1"/>
    </source>
</evidence>
<dbReference type="Proteomes" id="UP000664132">
    <property type="component" value="Unassembled WGS sequence"/>
</dbReference>
<proteinExistence type="predicted"/>
<gene>
    <name evidence="2" type="ORF">IFR04_003945</name>
</gene>
<protein>
    <submittedName>
        <fullName evidence="2">Uncharacterized protein</fullName>
    </submittedName>
</protein>
<dbReference type="EMBL" id="JAFJYH010000042">
    <property type="protein sequence ID" value="KAG4422875.1"/>
    <property type="molecule type" value="Genomic_DNA"/>
</dbReference>
<evidence type="ECO:0000313" key="3">
    <source>
        <dbReference type="Proteomes" id="UP000664132"/>
    </source>
</evidence>
<name>A0A8H7WDM4_9HELO</name>
<sequence>MAQQGGTWDPKKIRRQQTDPSKNEASSGELSQEKKLMDFPTASQSQVSKTDGQDWDLVKDPTEESEPEPEPRGDGISSQFNFQVGWGKWKWDLFKWDVNVRKAGRQAEEAVPSSSYSTGKKDDAEQADSNEEVGKARTGRAGSRAADVLNKRADDEWVVVMYDNGSGDQCGGISNQDVTGKKEGLCKRLGSLVGKICTDVKVGINIGVAKCDFSFRTDSSV</sequence>
<feature type="region of interest" description="Disordered" evidence="1">
    <location>
        <begin position="105"/>
        <end position="141"/>
    </location>
</feature>
<reference evidence="2" key="1">
    <citation type="submission" date="2021-02" db="EMBL/GenBank/DDBJ databases">
        <title>Genome sequence Cadophora malorum strain M34.</title>
        <authorList>
            <person name="Stefanovic E."/>
            <person name="Vu D."/>
            <person name="Scully C."/>
            <person name="Dijksterhuis J."/>
            <person name="Roader J."/>
            <person name="Houbraken J."/>
        </authorList>
    </citation>
    <scope>NUCLEOTIDE SEQUENCE</scope>
    <source>
        <strain evidence="2">M34</strain>
    </source>
</reference>
<comment type="caution">
    <text evidence="2">The sequence shown here is derived from an EMBL/GenBank/DDBJ whole genome shotgun (WGS) entry which is preliminary data.</text>
</comment>
<feature type="compositionally biased region" description="Polar residues" evidence="1">
    <location>
        <begin position="41"/>
        <end position="50"/>
    </location>
</feature>
<feature type="compositionally biased region" description="Polar residues" evidence="1">
    <location>
        <begin position="18"/>
        <end position="30"/>
    </location>
</feature>
<dbReference type="AlphaFoldDB" id="A0A8H7WDM4"/>